<evidence type="ECO:0000256" key="1">
    <source>
        <dbReference type="ARBA" id="ARBA00022898"/>
    </source>
</evidence>
<keyword evidence="1" id="KW-0663">Pyridoxal phosphate</keyword>
<reference evidence="3 4" key="1">
    <citation type="submission" date="2020-02" db="EMBL/GenBank/DDBJ databases">
        <title>Flavobacteriaceae Psychroflexus bacterium YR1-1, complete genome.</title>
        <authorList>
            <person name="Li Y."/>
            <person name="Wu S."/>
        </authorList>
    </citation>
    <scope>NUCLEOTIDE SEQUENCE [LARGE SCALE GENOMIC DNA]</scope>
    <source>
        <strain evidence="3 4">YR1-1</strain>
    </source>
</reference>
<accession>A0A6B3R2V9</accession>
<feature type="domain" description="Aminotransferase class V" evidence="2">
    <location>
        <begin position="54"/>
        <end position="315"/>
    </location>
</feature>
<evidence type="ECO:0000259" key="2">
    <source>
        <dbReference type="Pfam" id="PF00266"/>
    </source>
</evidence>
<keyword evidence="3" id="KW-0808">Transferase</keyword>
<dbReference type="InterPro" id="IPR000192">
    <property type="entry name" value="Aminotrans_V_dom"/>
</dbReference>
<sequence length="361" mass="40915">MTSLKKEFPILSSFTYLNTPFTGVLCSSVQSKIHKLEEDYRLRGSLFSDAYEDSIVEDTKLLIAEIYNAEFDCIGLLNNFSSGINLILNDLPDQSKVVLLAQDYPSVNLPVKSRNFEVFEVDINLKLYENLKQTFTEVKPDFFIFSMTQYISGLQLDLKALEKLKDEFPGISFIADATQYCGSEAFDFSNSPFDVFGTSGYKWLNAGLGNAFFLLKPGFLEKHRFRSLGSNSLTSKPDGKPRAVGFLESGHFDVIAVARLQFALEFHYKTLGIDFIESRIKSLSKLAKSEFFKRNLLDTEVIDKQAHQNIFSLKGEESDIDKLKQKGILSAFRGGRIRVGFQYFNTEKDLESLLNALEELQ</sequence>
<keyword evidence="4" id="KW-1185">Reference proteome</keyword>
<keyword evidence="3" id="KW-0032">Aminotransferase</keyword>
<dbReference type="GO" id="GO:0008483">
    <property type="term" value="F:transaminase activity"/>
    <property type="evidence" value="ECO:0007669"/>
    <property type="project" value="UniProtKB-KW"/>
</dbReference>
<protein>
    <submittedName>
        <fullName evidence="3">Aminotransferase class V-fold PLP-dependent enzyme</fullName>
    </submittedName>
</protein>
<dbReference type="Proteomes" id="UP000478505">
    <property type="component" value="Unassembled WGS sequence"/>
</dbReference>
<evidence type="ECO:0000313" key="3">
    <source>
        <dbReference type="EMBL" id="NEV93830.1"/>
    </source>
</evidence>
<comment type="caution">
    <text evidence="3">The sequence shown here is derived from an EMBL/GenBank/DDBJ whole genome shotgun (WGS) entry which is preliminary data.</text>
</comment>
<dbReference type="Gene3D" id="3.90.1150.10">
    <property type="entry name" value="Aspartate Aminotransferase, domain 1"/>
    <property type="match status" value="1"/>
</dbReference>
<dbReference type="InterPro" id="IPR015421">
    <property type="entry name" value="PyrdxlP-dep_Trfase_major"/>
</dbReference>
<dbReference type="SUPFAM" id="SSF53383">
    <property type="entry name" value="PLP-dependent transferases"/>
    <property type="match status" value="1"/>
</dbReference>
<dbReference type="AlphaFoldDB" id="A0A6B3R2V9"/>
<dbReference type="InterPro" id="IPR015424">
    <property type="entry name" value="PyrdxlP-dep_Trfase"/>
</dbReference>
<organism evidence="3 4">
    <name type="scientific">Psychroflexus aurantiacus</name>
    <dbReference type="NCBI Taxonomy" id="2709310"/>
    <lineage>
        <taxon>Bacteria</taxon>
        <taxon>Pseudomonadati</taxon>
        <taxon>Bacteroidota</taxon>
        <taxon>Flavobacteriia</taxon>
        <taxon>Flavobacteriales</taxon>
        <taxon>Flavobacteriaceae</taxon>
        <taxon>Psychroflexus</taxon>
    </lineage>
</organism>
<proteinExistence type="predicted"/>
<dbReference type="Gene3D" id="3.40.640.10">
    <property type="entry name" value="Type I PLP-dependent aspartate aminotransferase-like (Major domain)"/>
    <property type="match status" value="1"/>
</dbReference>
<dbReference type="Pfam" id="PF00266">
    <property type="entry name" value="Aminotran_5"/>
    <property type="match status" value="1"/>
</dbReference>
<evidence type="ECO:0000313" key="4">
    <source>
        <dbReference type="Proteomes" id="UP000478505"/>
    </source>
</evidence>
<dbReference type="EMBL" id="JAAIKD010000003">
    <property type="protein sequence ID" value="NEV93830.1"/>
    <property type="molecule type" value="Genomic_DNA"/>
</dbReference>
<name>A0A6B3R2V9_9FLAO</name>
<dbReference type="RefSeq" id="WP_164004553.1">
    <property type="nucleotide sequence ID" value="NZ_JAAIKD010000003.1"/>
</dbReference>
<gene>
    <name evidence="3" type="ORF">G3567_06670</name>
</gene>
<dbReference type="InterPro" id="IPR015422">
    <property type="entry name" value="PyrdxlP-dep_Trfase_small"/>
</dbReference>